<keyword evidence="4 5" id="KW-0472">Membrane</keyword>
<comment type="subcellular location">
    <subcellularLocation>
        <location evidence="1">Membrane</location>
        <topology evidence="1">Multi-pass membrane protein</topology>
    </subcellularLocation>
</comment>
<keyword evidence="3 5" id="KW-1133">Transmembrane helix</keyword>
<evidence type="ECO:0000313" key="7">
    <source>
        <dbReference type="Proteomes" id="UP000231019"/>
    </source>
</evidence>
<dbReference type="AlphaFoldDB" id="A0A2M7GBK7"/>
<evidence type="ECO:0000256" key="3">
    <source>
        <dbReference type="ARBA" id="ARBA00022989"/>
    </source>
</evidence>
<feature type="transmembrane region" description="Helical" evidence="5">
    <location>
        <begin position="62"/>
        <end position="87"/>
    </location>
</feature>
<feature type="transmembrane region" description="Helical" evidence="5">
    <location>
        <begin position="31"/>
        <end position="56"/>
    </location>
</feature>
<evidence type="ECO:0000256" key="5">
    <source>
        <dbReference type="SAM" id="Phobius"/>
    </source>
</evidence>
<evidence type="ECO:0000256" key="4">
    <source>
        <dbReference type="ARBA" id="ARBA00023136"/>
    </source>
</evidence>
<organism evidence="6 7">
    <name type="scientific">bacterium (Candidatus Blackallbacteria) CG17_big_fil_post_rev_8_21_14_2_50_48_46</name>
    <dbReference type="NCBI Taxonomy" id="2014261"/>
    <lineage>
        <taxon>Bacteria</taxon>
        <taxon>Candidatus Blackallbacteria</taxon>
    </lineage>
</organism>
<dbReference type="GO" id="GO:0009403">
    <property type="term" value="P:toxin biosynthetic process"/>
    <property type="evidence" value="ECO:0007669"/>
    <property type="project" value="InterPro"/>
</dbReference>
<dbReference type="GO" id="GO:0016020">
    <property type="term" value="C:membrane"/>
    <property type="evidence" value="ECO:0007669"/>
    <property type="project" value="UniProtKB-SubCell"/>
</dbReference>
<proteinExistence type="predicted"/>
<dbReference type="Pfam" id="PF02674">
    <property type="entry name" value="Colicin_V"/>
    <property type="match status" value="1"/>
</dbReference>
<evidence type="ECO:0000256" key="1">
    <source>
        <dbReference type="ARBA" id="ARBA00004141"/>
    </source>
</evidence>
<feature type="transmembrane region" description="Helical" evidence="5">
    <location>
        <begin position="6"/>
        <end position="24"/>
    </location>
</feature>
<gene>
    <name evidence="6" type="ORF">COW36_01385</name>
</gene>
<evidence type="ECO:0008006" key="8">
    <source>
        <dbReference type="Google" id="ProtNLM"/>
    </source>
</evidence>
<evidence type="ECO:0000313" key="6">
    <source>
        <dbReference type="EMBL" id="PIW19520.1"/>
    </source>
</evidence>
<dbReference type="EMBL" id="PFFQ01000004">
    <property type="protein sequence ID" value="PIW19520.1"/>
    <property type="molecule type" value="Genomic_DNA"/>
</dbReference>
<name>A0A2M7GBK7_9BACT</name>
<accession>A0A2M7GBK7</accession>
<keyword evidence="2 5" id="KW-0812">Transmembrane</keyword>
<dbReference type="InterPro" id="IPR003825">
    <property type="entry name" value="Colicin-V_CvpA"/>
</dbReference>
<feature type="transmembrane region" description="Helical" evidence="5">
    <location>
        <begin position="99"/>
        <end position="122"/>
    </location>
</feature>
<reference evidence="6 7" key="1">
    <citation type="submission" date="2017-09" db="EMBL/GenBank/DDBJ databases">
        <title>Depth-based differentiation of microbial function through sediment-hosted aquifers and enrichment of novel symbionts in the deep terrestrial subsurface.</title>
        <authorList>
            <person name="Probst A.J."/>
            <person name="Ladd B."/>
            <person name="Jarett J.K."/>
            <person name="Geller-Mcgrath D.E."/>
            <person name="Sieber C.M."/>
            <person name="Emerson J.B."/>
            <person name="Anantharaman K."/>
            <person name="Thomas B.C."/>
            <person name="Malmstrom R."/>
            <person name="Stieglmeier M."/>
            <person name="Klingl A."/>
            <person name="Woyke T."/>
            <person name="Ryan C.M."/>
            <person name="Banfield J.F."/>
        </authorList>
    </citation>
    <scope>NUCLEOTIDE SEQUENCE [LARGE SCALE GENOMIC DNA]</scope>
    <source>
        <strain evidence="6">CG17_big_fil_post_rev_8_21_14_2_50_48_46</strain>
    </source>
</reference>
<sequence>MNWIDLIAIILIVYHLAAGYSYGFAKSAGSLGALVGAFIFTPLFKELLVSLFGIMFQLRPALAIPLGMTATWLILYLAFSIGVYVIVQGIESGPLKLPNRLGGMLLGALVSWLILCLPLVAIESVPKLNHYPAIRQMLEKETLLWNPLLKPGSQALKASLGTLVGGLWLSKNDRQRIQR</sequence>
<dbReference type="Proteomes" id="UP000231019">
    <property type="component" value="Unassembled WGS sequence"/>
</dbReference>
<comment type="caution">
    <text evidence="6">The sequence shown here is derived from an EMBL/GenBank/DDBJ whole genome shotgun (WGS) entry which is preliminary data.</text>
</comment>
<protein>
    <recommendedName>
        <fullName evidence="8">CvpA family protein</fullName>
    </recommendedName>
</protein>
<evidence type="ECO:0000256" key="2">
    <source>
        <dbReference type="ARBA" id="ARBA00022692"/>
    </source>
</evidence>